<evidence type="ECO:0000313" key="1">
    <source>
        <dbReference type="EMBL" id="CDW31066.1"/>
    </source>
</evidence>
<accession>A0A0K2U096</accession>
<organism evidence="1">
    <name type="scientific">Lepeophtheirus salmonis</name>
    <name type="common">Salmon louse</name>
    <name type="synonym">Caligus salmonis</name>
    <dbReference type="NCBI Taxonomy" id="72036"/>
    <lineage>
        <taxon>Eukaryota</taxon>
        <taxon>Metazoa</taxon>
        <taxon>Ecdysozoa</taxon>
        <taxon>Arthropoda</taxon>
        <taxon>Crustacea</taxon>
        <taxon>Multicrustacea</taxon>
        <taxon>Hexanauplia</taxon>
        <taxon>Copepoda</taxon>
        <taxon>Siphonostomatoida</taxon>
        <taxon>Caligidae</taxon>
        <taxon>Lepeophtheirus</taxon>
    </lineage>
</organism>
<sequence>IFPIVLNTLSLPTEEGGQERHCFAKADSLLIRLVLCFHQAWKEIGRKTLKKSVPNNEPGKDDTSHGCNITPEIHLQSHCQVLNRHSFNYTVTINDG</sequence>
<dbReference type="EMBL" id="HACA01013705">
    <property type="protein sequence ID" value="CDW31066.1"/>
    <property type="molecule type" value="Transcribed_RNA"/>
</dbReference>
<proteinExistence type="predicted"/>
<reference evidence="1" key="1">
    <citation type="submission" date="2014-05" db="EMBL/GenBank/DDBJ databases">
        <authorList>
            <person name="Chronopoulou M."/>
        </authorList>
    </citation>
    <scope>NUCLEOTIDE SEQUENCE</scope>
    <source>
        <tissue evidence="1">Whole organism</tissue>
    </source>
</reference>
<dbReference type="AlphaFoldDB" id="A0A0K2U096"/>
<feature type="non-terminal residue" evidence="1">
    <location>
        <position position="1"/>
    </location>
</feature>
<protein>
    <submittedName>
        <fullName evidence="1">Uncharacterized protein</fullName>
    </submittedName>
</protein>
<name>A0A0K2U096_LEPSM</name>